<evidence type="ECO:0000259" key="3">
    <source>
        <dbReference type="PROSITE" id="PS51127"/>
    </source>
</evidence>
<evidence type="ECO:0000256" key="2">
    <source>
        <dbReference type="SAM" id="Phobius"/>
    </source>
</evidence>
<dbReference type="PROSITE" id="PS51127">
    <property type="entry name" value="BIG1"/>
    <property type="match status" value="1"/>
</dbReference>
<evidence type="ECO:0000256" key="1">
    <source>
        <dbReference type="ARBA" id="ARBA00010116"/>
    </source>
</evidence>
<gene>
    <name evidence="4" type="ORF">AMJ44_14905</name>
</gene>
<dbReference type="InterPro" id="IPR008964">
    <property type="entry name" value="Invasin/intimin_cell_adhesion"/>
</dbReference>
<organism evidence="4 5">
    <name type="scientific">candidate division WOR-1 bacterium DG_54_3</name>
    <dbReference type="NCBI Taxonomy" id="1703775"/>
    <lineage>
        <taxon>Bacteria</taxon>
        <taxon>Bacillati</taxon>
        <taxon>Saganbacteria</taxon>
    </lineage>
</organism>
<dbReference type="AlphaFoldDB" id="A0A0S7XKM0"/>
<evidence type="ECO:0000313" key="5">
    <source>
        <dbReference type="Proteomes" id="UP000051861"/>
    </source>
</evidence>
<sequence length="705" mass="74619">SEAGKEKTMKRNSFCSTKVIWWLLLTMALVYLMMSCGERSTPTNSKASALVIKSLVIVPPTVQEGRTGVVDAVVEDGANNPVSGVIVSFSVSPSNIGYCSPQVDTTDANGSAGTVFTASAPGIAIIRASIEGATAKTIQVEVVASEAITKPLSIEITPAVLPADGISTSQIKVTVSDTTGNLAKDGTVVKFSAGEKFEDHDGDGYFTEGIDKLKYDVNQDGRWNAIGFIPSYALTQNGEVEVNYVAGLRTGTAYIKVTTNLDGYLIQDDASLLLIPTDSVAYIVLMPDQPRIQVRGTGGVEATQIRAICYDDNGNRVGADFPVEFYIISGPDGGESLDGVVSDSITTKTNPYGEASVTLLSGTKSGTVRLRAKVGTVLSASTIVTICAGPPVEISLTPYYCNIPGCEVDCVEDSLCACVVDRYGNPVPDSTSVYFGTEEGMVLPSDKTKQGCAYSLYISGDPRNDCIALVWAETRGEDGIIRDTCIIILSGGPTSVTFLDYPHTILADGISEGHVLIEVLDANDYFVVDSTPVKMHSVFGSVASGVTKDGCQTSLFQTYLTSEVLAQDYSMKYPDRDDSVGAVSLLTAKCGVESTTVNVTFLTGTTYSEKCSIHVVEYIPIGATVPVVVFVKDAYGNPLGGHHIVADQAHSWRGTITGSSYTNEFGEATGFFFKADVSVGVGVIAFYDEDPKGDVCIAFNVQIVP</sequence>
<feature type="non-terminal residue" evidence="4">
    <location>
        <position position="1"/>
    </location>
</feature>
<evidence type="ECO:0000313" key="4">
    <source>
        <dbReference type="EMBL" id="KPJ63000.1"/>
    </source>
</evidence>
<keyword evidence="2" id="KW-0472">Membrane</keyword>
<dbReference type="Gene3D" id="2.60.40.10">
    <property type="entry name" value="Immunoglobulins"/>
    <property type="match status" value="3"/>
</dbReference>
<dbReference type="InterPro" id="IPR013783">
    <property type="entry name" value="Ig-like_fold"/>
</dbReference>
<reference evidence="4 5" key="1">
    <citation type="journal article" date="2015" name="Microbiome">
        <title>Genomic resolution of linkages in carbon, nitrogen, and sulfur cycling among widespread estuary sediment bacteria.</title>
        <authorList>
            <person name="Baker B.J."/>
            <person name="Lazar C.S."/>
            <person name="Teske A.P."/>
            <person name="Dick G.J."/>
        </authorList>
    </citation>
    <scope>NUCLEOTIDE SEQUENCE [LARGE SCALE GENOMIC DNA]</scope>
    <source>
        <strain evidence="4">DG_54_3</strain>
    </source>
</reference>
<proteinExistence type="inferred from homology"/>
<dbReference type="Proteomes" id="UP000051861">
    <property type="component" value="Unassembled WGS sequence"/>
</dbReference>
<comment type="caution">
    <text evidence="4">The sequence shown here is derived from an EMBL/GenBank/DDBJ whole genome shotgun (WGS) entry which is preliminary data.</text>
</comment>
<feature type="domain" description="Big-1" evidence="3">
    <location>
        <begin position="46"/>
        <end position="143"/>
    </location>
</feature>
<feature type="transmembrane region" description="Helical" evidence="2">
    <location>
        <begin position="12"/>
        <end position="34"/>
    </location>
</feature>
<dbReference type="Pfam" id="PF02369">
    <property type="entry name" value="Big_1"/>
    <property type="match status" value="1"/>
</dbReference>
<dbReference type="InterPro" id="IPR003344">
    <property type="entry name" value="Big_1_dom"/>
</dbReference>
<dbReference type="EMBL" id="LIZX01000249">
    <property type="protein sequence ID" value="KPJ63000.1"/>
    <property type="molecule type" value="Genomic_DNA"/>
</dbReference>
<name>A0A0S7XKM0_UNCSA</name>
<keyword evidence="2" id="KW-1133">Transmembrane helix</keyword>
<protein>
    <recommendedName>
        <fullName evidence="3">Big-1 domain-containing protein</fullName>
    </recommendedName>
</protein>
<dbReference type="SUPFAM" id="SSF49373">
    <property type="entry name" value="Invasin/intimin cell-adhesion fragments"/>
    <property type="match status" value="2"/>
</dbReference>
<keyword evidence="2" id="KW-0812">Transmembrane</keyword>
<accession>A0A0S7XKM0</accession>
<comment type="similarity">
    <text evidence="1">Belongs to the intimin/invasin family.</text>
</comment>